<dbReference type="STRING" id="520762.AN619_22090"/>
<evidence type="ECO:0000256" key="2">
    <source>
        <dbReference type="ARBA" id="ARBA00010566"/>
    </source>
</evidence>
<keyword evidence="6" id="KW-1185">Reference proteome</keyword>
<comment type="similarity">
    <text evidence="2">Belongs to the citrate synthase family.</text>
</comment>
<dbReference type="Gene3D" id="1.10.580.10">
    <property type="entry name" value="Citrate Synthase, domain 1"/>
    <property type="match status" value="1"/>
</dbReference>
<dbReference type="Pfam" id="PF00285">
    <property type="entry name" value="Citrate_synt"/>
    <property type="match status" value="1"/>
</dbReference>
<dbReference type="PRINTS" id="PR00143">
    <property type="entry name" value="CITRTSNTHASE"/>
</dbReference>
<gene>
    <name evidence="5" type="primary">prpC1</name>
    <name evidence="5" type="ORF">AN619_22090</name>
</gene>
<evidence type="ECO:0000256" key="3">
    <source>
        <dbReference type="ARBA" id="ARBA00012972"/>
    </source>
</evidence>
<dbReference type="InterPro" id="IPR002020">
    <property type="entry name" value="Citrate_synthase"/>
</dbReference>
<dbReference type="PATRIC" id="fig|520762.4.peg.2445"/>
<reference evidence="5 6" key="1">
    <citation type="submission" date="2015-12" db="EMBL/GenBank/DDBJ databases">
        <title>Draft genome sequence of the thermoanaerobe Thermotalea metallivorans, an isolate from the runoff channel of the Great Artesian Basin, Australia.</title>
        <authorList>
            <person name="Patel B.K."/>
        </authorList>
    </citation>
    <scope>NUCLEOTIDE SEQUENCE [LARGE SCALE GENOMIC DNA]</scope>
    <source>
        <strain evidence="5 6">B2-1</strain>
    </source>
</reference>
<dbReference type="SUPFAM" id="SSF48256">
    <property type="entry name" value="Citrate synthase"/>
    <property type="match status" value="1"/>
</dbReference>
<dbReference type="EC" id="2.3.3.16" evidence="3"/>
<dbReference type="NCBIfam" id="NF010635">
    <property type="entry name" value="PRK14032.1"/>
    <property type="match status" value="1"/>
</dbReference>
<organism evidence="5 6">
    <name type="scientific">Thermotalea metallivorans</name>
    <dbReference type="NCBI Taxonomy" id="520762"/>
    <lineage>
        <taxon>Bacteria</taxon>
        <taxon>Bacillati</taxon>
        <taxon>Bacillota</taxon>
        <taxon>Clostridia</taxon>
        <taxon>Peptostreptococcales</taxon>
        <taxon>Thermotaleaceae</taxon>
        <taxon>Thermotalea</taxon>
    </lineage>
</organism>
<dbReference type="GO" id="GO:0036440">
    <property type="term" value="F:citrate synthase activity"/>
    <property type="evidence" value="ECO:0007669"/>
    <property type="project" value="UniProtKB-EC"/>
</dbReference>
<dbReference type="InterPro" id="IPR016143">
    <property type="entry name" value="Citrate_synth-like_sm_a-sub"/>
</dbReference>
<dbReference type="Gene3D" id="1.10.230.10">
    <property type="entry name" value="Cytochrome P450-Terp, domain 2"/>
    <property type="match status" value="1"/>
</dbReference>
<comment type="caution">
    <text evidence="5">The sequence shown here is derived from an EMBL/GenBank/DDBJ whole genome shotgun (WGS) entry which is preliminary data.</text>
</comment>
<dbReference type="InterPro" id="IPR036969">
    <property type="entry name" value="Citrate_synthase_sf"/>
</dbReference>
<evidence type="ECO:0000313" key="5">
    <source>
        <dbReference type="EMBL" id="KXG74702.1"/>
    </source>
</evidence>
<dbReference type="InterPro" id="IPR016142">
    <property type="entry name" value="Citrate_synth-like_lrg_a-sub"/>
</dbReference>
<dbReference type="AlphaFoldDB" id="A0A140L2C7"/>
<comment type="pathway">
    <text evidence="1">Carbohydrate metabolism; tricarboxylic acid cycle.</text>
</comment>
<name>A0A140L2C7_9FIRM</name>
<sequence>MSNLFNSTNFYDLTVLAERNNFIPPELYQKHNVKRGLRNENGTGVLVGLTNVGSVKGYSLEENTKIPVEGKLFYRGIDLEDFVAGFQCQNRRGFEECVYLLLFGELPAQEQLNTFQQLLDEARQLPAGFTENMILKIPSKDIMNKLQRSVLVLYSHDESPDDISISNVLRQSIELIARFPTIISYGYQAKAHNFDKKSLFIHPPQKGIGTAENILFMTRADNRYTETEAETLDLSLVIHAEHGGGNNSAFATHVVSSSGTDTYSAISAAIGSLKGPKHGGANIKVREMVMNIKENVADIGDRSQLKDYLWKIIKKEAFDREGLIYGMGHAVYTKSDPRAILLKKKAFELAVEKDKAHEFQLYKDIEELSLELFGELKGEDFVICANVDLYSGFVYELLNIPPELYTPLFATARIAGWCAHRIEQLVSDQKIIRPAYVNTSLPKAYVPIHQRVSNPVQKIAI</sequence>
<dbReference type="EMBL" id="LOEE01000047">
    <property type="protein sequence ID" value="KXG74702.1"/>
    <property type="molecule type" value="Genomic_DNA"/>
</dbReference>
<proteinExistence type="inferred from homology"/>
<dbReference type="Proteomes" id="UP000070456">
    <property type="component" value="Unassembled WGS sequence"/>
</dbReference>
<evidence type="ECO:0000256" key="4">
    <source>
        <dbReference type="ARBA" id="ARBA00022679"/>
    </source>
</evidence>
<dbReference type="RefSeq" id="WP_330382077.1">
    <property type="nucleotide sequence ID" value="NZ_LOEE01000047.1"/>
</dbReference>
<keyword evidence="5" id="KW-0012">Acyltransferase</keyword>
<dbReference type="GO" id="GO:0005829">
    <property type="term" value="C:cytosol"/>
    <property type="evidence" value="ECO:0007669"/>
    <property type="project" value="TreeGrafter"/>
</dbReference>
<protein>
    <recommendedName>
        <fullName evidence="3">citrate synthase (unknown stereospecificity)</fullName>
        <ecNumber evidence="3">2.3.3.16</ecNumber>
    </recommendedName>
</protein>
<keyword evidence="4 5" id="KW-0808">Transferase</keyword>
<evidence type="ECO:0000256" key="1">
    <source>
        <dbReference type="ARBA" id="ARBA00005163"/>
    </source>
</evidence>
<dbReference type="GO" id="GO:0006099">
    <property type="term" value="P:tricarboxylic acid cycle"/>
    <property type="evidence" value="ECO:0007669"/>
    <property type="project" value="UniProtKB-UniPathway"/>
</dbReference>
<dbReference type="PANTHER" id="PTHR11739">
    <property type="entry name" value="CITRATE SYNTHASE"/>
    <property type="match status" value="1"/>
</dbReference>
<evidence type="ECO:0000313" key="6">
    <source>
        <dbReference type="Proteomes" id="UP000070456"/>
    </source>
</evidence>
<dbReference type="GO" id="GO:0005975">
    <property type="term" value="P:carbohydrate metabolic process"/>
    <property type="evidence" value="ECO:0007669"/>
    <property type="project" value="TreeGrafter"/>
</dbReference>
<dbReference type="UniPathway" id="UPA00223"/>
<accession>A0A140L2C7</accession>
<dbReference type="PANTHER" id="PTHR11739:SF4">
    <property type="entry name" value="CITRATE SYNTHASE, PEROXISOMAL"/>
    <property type="match status" value="1"/>
</dbReference>